<dbReference type="EMBL" id="AVOT02047558">
    <property type="protein sequence ID" value="MBW0542859.1"/>
    <property type="molecule type" value="Genomic_DNA"/>
</dbReference>
<feature type="region of interest" description="Disordered" evidence="1">
    <location>
        <begin position="145"/>
        <end position="185"/>
    </location>
</feature>
<comment type="caution">
    <text evidence="2">The sequence shown here is derived from an EMBL/GenBank/DDBJ whole genome shotgun (WGS) entry which is preliminary data.</text>
</comment>
<evidence type="ECO:0000313" key="2">
    <source>
        <dbReference type="EMBL" id="MBW0542859.1"/>
    </source>
</evidence>
<dbReference type="Proteomes" id="UP000765509">
    <property type="component" value="Unassembled WGS sequence"/>
</dbReference>
<keyword evidence="3" id="KW-1185">Reference proteome</keyword>
<sequence>MLCTLCTKWGIPCFRSLTTTNACDACRQAHKKCSFVVCPFRPHGQRSSCPRHPQEDSFVIDDDETISEREWTPGPQAGQQEQFQTISPVPSSINLSTPLLGHHPMVTSLLNLSEGIICPMKACHGERTFKLGLIVTMSCHKWDPNAKVKQNPPNPPRQDSPVPSLPRKQTTPGQSGTRWSEELFR</sequence>
<accession>A0A9Q3IL55</accession>
<proteinExistence type="predicted"/>
<evidence type="ECO:0000256" key="1">
    <source>
        <dbReference type="SAM" id="MobiDB-lite"/>
    </source>
</evidence>
<evidence type="ECO:0000313" key="3">
    <source>
        <dbReference type="Proteomes" id="UP000765509"/>
    </source>
</evidence>
<organism evidence="2 3">
    <name type="scientific">Austropuccinia psidii MF-1</name>
    <dbReference type="NCBI Taxonomy" id="1389203"/>
    <lineage>
        <taxon>Eukaryota</taxon>
        <taxon>Fungi</taxon>
        <taxon>Dikarya</taxon>
        <taxon>Basidiomycota</taxon>
        <taxon>Pucciniomycotina</taxon>
        <taxon>Pucciniomycetes</taxon>
        <taxon>Pucciniales</taxon>
        <taxon>Sphaerophragmiaceae</taxon>
        <taxon>Austropuccinia</taxon>
    </lineage>
</organism>
<feature type="compositionally biased region" description="Polar residues" evidence="1">
    <location>
        <begin position="167"/>
        <end position="178"/>
    </location>
</feature>
<reference evidence="2" key="1">
    <citation type="submission" date="2021-03" db="EMBL/GenBank/DDBJ databases">
        <title>Draft genome sequence of rust myrtle Austropuccinia psidii MF-1, a brazilian biotype.</title>
        <authorList>
            <person name="Quecine M.C."/>
            <person name="Pachon D.M.R."/>
            <person name="Bonatelli M.L."/>
            <person name="Correr F.H."/>
            <person name="Franceschini L.M."/>
            <person name="Leite T.F."/>
            <person name="Margarido G.R.A."/>
            <person name="Almeida C.A."/>
            <person name="Ferrarezi J.A."/>
            <person name="Labate C.A."/>
        </authorList>
    </citation>
    <scope>NUCLEOTIDE SEQUENCE</scope>
    <source>
        <strain evidence="2">MF-1</strain>
    </source>
</reference>
<protein>
    <recommendedName>
        <fullName evidence="4">Zn(2)-C6 fungal-type domain-containing protein</fullName>
    </recommendedName>
</protein>
<evidence type="ECO:0008006" key="4">
    <source>
        <dbReference type="Google" id="ProtNLM"/>
    </source>
</evidence>
<feature type="non-terminal residue" evidence="2">
    <location>
        <position position="185"/>
    </location>
</feature>
<gene>
    <name evidence="2" type="ORF">O181_082574</name>
</gene>
<dbReference type="AlphaFoldDB" id="A0A9Q3IL55"/>
<name>A0A9Q3IL55_9BASI</name>